<evidence type="ECO:0000256" key="4">
    <source>
        <dbReference type="ARBA" id="ARBA00022692"/>
    </source>
</evidence>
<keyword evidence="3" id="KW-1003">Cell membrane</keyword>
<keyword evidence="6 7" id="KW-0472">Membrane</keyword>
<evidence type="ECO:0000256" key="2">
    <source>
        <dbReference type="ARBA" id="ARBA00010388"/>
    </source>
</evidence>
<dbReference type="RefSeq" id="WP_172204135.1">
    <property type="nucleotide sequence ID" value="NZ_CP071060.1"/>
</dbReference>
<dbReference type="PANTHER" id="PTHR34583">
    <property type="entry name" value="ANTIPORTER SUBUNIT MNHC2-RELATED"/>
    <property type="match status" value="1"/>
</dbReference>
<comment type="similarity">
    <text evidence="2">Belongs to the CPA3 antiporters (TC 2.A.63) subunit C family.</text>
</comment>
<comment type="subcellular location">
    <subcellularLocation>
        <location evidence="1">Cell membrane</location>
        <topology evidence="1">Multi-pass membrane protein</topology>
    </subcellularLocation>
</comment>
<feature type="transmembrane region" description="Helical" evidence="7">
    <location>
        <begin position="77"/>
        <end position="98"/>
    </location>
</feature>
<dbReference type="PANTHER" id="PTHR34583:SF2">
    <property type="entry name" value="ANTIPORTER SUBUNIT MNHC2-RELATED"/>
    <property type="match status" value="1"/>
</dbReference>
<sequence>MTLELMLASAIAVLVACALYCLMRGRVFDMIVGITLLSYGVNLFLFAMGRPAANKPPIVPGQGAVTLSAHVDPLPQALVLTAIVIGFAMTALVVALAIKRARPSADAAEG</sequence>
<evidence type="ECO:0000256" key="3">
    <source>
        <dbReference type="ARBA" id="ARBA00022475"/>
    </source>
</evidence>
<dbReference type="InterPro" id="IPR039428">
    <property type="entry name" value="NUOK/Mnh_C1-like"/>
</dbReference>
<dbReference type="Pfam" id="PF00420">
    <property type="entry name" value="Oxidored_q2"/>
    <property type="match status" value="1"/>
</dbReference>
<feature type="transmembrane region" description="Helical" evidence="7">
    <location>
        <begin position="30"/>
        <end position="49"/>
    </location>
</feature>
<evidence type="ECO:0000313" key="8">
    <source>
        <dbReference type="EMBL" id="QSI78128.1"/>
    </source>
</evidence>
<keyword evidence="9" id="KW-1185">Reference proteome</keyword>
<keyword evidence="5 7" id="KW-1133">Transmembrane helix</keyword>
<name>A0ABX7M8T8_9RHOO</name>
<evidence type="ECO:0000313" key="9">
    <source>
        <dbReference type="Proteomes" id="UP000663570"/>
    </source>
</evidence>
<dbReference type="Gene3D" id="1.10.287.3510">
    <property type="match status" value="1"/>
</dbReference>
<accession>A0ABX7M8T8</accession>
<evidence type="ECO:0000256" key="6">
    <source>
        <dbReference type="ARBA" id="ARBA00023136"/>
    </source>
</evidence>
<proteinExistence type="inferred from homology"/>
<dbReference type="InterPro" id="IPR050601">
    <property type="entry name" value="CPA3_antiporter_subunitC"/>
</dbReference>
<keyword evidence="4 7" id="KW-0812">Transmembrane</keyword>
<organism evidence="8 9">
    <name type="scientific">Niveibacterium microcysteis</name>
    <dbReference type="NCBI Taxonomy" id="2811415"/>
    <lineage>
        <taxon>Bacteria</taxon>
        <taxon>Pseudomonadati</taxon>
        <taxon>Pseudomonadota</taxon>
        <taxon>Betaproteobacteria</taxon>
        <taxon>Rhodocyclales</taxon>
        <taxon>Rhodocyclaceae</taxon>
        <taxon>Niveibacterium</taxon>
    </lineage>
</organism>
<dbReference type="EMBL" id="CP071060">
    <property type="protein sequence ID" value="QSI78128.1"/>
    <property type="molecule type" value="Genomic_DNA"/>
</dbReference>
<gene>
    <name evidence="8" type="ORF">JY500_05655</name>
</gene>
<feature type="transmembrane region" description="Helical" evidence="7">
    <location>
        <begin position="6"/>
        <end position="23"/>
    </location>
</feature>
<evidence type="ECO:0000256" key="1">
    <source>
        <dbReference type="ARBA" id="ARBA00004651"/>
    </source>
</evidence>
<protein>
    <submittedName>
        <fullName evidence="8">Na+/H+ antiporter subunit C</fullName>
    </submittedName>
</protein>
<evidence type="ECO:0000256" key="5">
    <source>
        <dbReference type="ARBA" id="ARBA00022989"/>
    </source>
</evidence>
<reference evidence="8 9" key="1">
    <citation type="submission" date="2021-02" db="EMBL/GenBank/DDBJ databases">
        <title>Niveibacterium changnyeongensis HC41.</title>
        <authorList>
            <person name="Kang M."/>
        </authorList>
    </citation>
    <scope>NUCLEOTIDE SEQUENCE [LARGE SCALE GENOMIC DNA]</scope>
    <source>
        <strain evidence="8 9">HC41</strain>
    </source>
</reference>
<evidence type="ECO:0000256" key="7">
    <source>
        <dbReference type="SAM" id="Phobius"/>
    </source>
</evidence>
<dbReference type="NCBIfam" id="NF006573">
    <property type="entry name" value="PRK09094.1"/>
    <property type="match status" value="1"/>
</dbReference>
<dbReference type="Proteomes" id="UP000663570">
    <property type="component" value="Chromosome"/>
</dbReference>